<dbReference type="Proteomes" id="UP000184520">
    <property type="component" value="Unassembled WGS sequence"/>
</dbReference>
<dbReference type="OrthoDB" id="5880116at2"/>
<feature type="chain" id="PRO_5012092937" description="DUF3450 domain-containing protein" evidence="1">
    <location>
        <begin position="26"/>
        <end position="254"/>
    </location>
</feature>
<feature type="signal peptide" evidence="1">
    <location>
        <begin position="1"/>
        <end position="25"/>
    </location>
</feature>
<sequence>MSKRTLIASTVMGAFALTGSAFVSATTLSDLHKEEAKMHAAAAKSQEKINSLFEQSQELLVEYRAVVDETENLKIYNDYLASLVADQQRGIDSLQSQIDSIEDTKKGIVPLMFRMIDSLEKFVELDVPIRLAERQARIERLRDLMANSNVTVSEQFRQVLDAYLIETEYGTRIASYQGTLDNAGTQVTVDFFNLGRAAMLALSLDQKHAWVWNNDTRSWETLGDEYLGSVNDAVKMAKGLTPPELIKLPIKAAE</sequence>
<evidence type="ECO:0000256" key="1">
    <source>
        <dbReference type="SAM" id="SignalP"/>
    </source>
</evidence>
<name>A0A1M5GHN8_9ALTE</name>
<accession>A0A1M5GHN8</accession>
<proteinExistence type="predicted"/>
<dbReference type="AlphaFoldDB" id="A0A1M5GHN8"/>
<dbReference type="EMBL" id="FQWD01000002">
    <property type="protein sequence ID" value="SHG03239.1"/>
    <property type="molecule type" value="Genomic_DNA"/>
</dbReference>
<dbReference type="InterPro" id="IPR016866">
    <property type="entry name" value="UCP028069"/>
</dbReference>
<evidence type="ECO:0000313" key="2">
    <source>
        <dbReference type="EMBL" id="SHG03239.1"/>
    </source>
</evidence>
<dbReference type="STRING" id="634436.SAMN05216361_1023"/>
<gene>
    <name evidence="2" type="ORF">SAMN05216361_1023</name>
</gene>
<evidence type="ECO:0000313" key="3">
    <source>
        <dbReference type="Proteomes" id="UP000184520"/>
    </source>
</evidence>
<dbReference type="RefSeq" id="WP_073318928.1">
    <property type="nucleotide sequence ID" value="NZ_FQWD01000002.1"/>
</dbReference>
<organism evidence="2 3">
    <name type="scientific">Marisediminitalea aggregata</name>
    <dbReference type="NCBI Taxonomy" id="634436"/>
    <lineage>
        <taxon>Bacteria</taxon>
        <taxon>Pseudomonadati</taxon>
        <taxon>Pseudomonadota</taxon>
        <taxon>Gammaproteobacteria</taxon>
        <taxon>Alteromonadales</taxon>
        <taxon>Alteromonadaceae</taxon>
        <taxon>Marisediminitalea</taxon>
    </lineage>
</organism>
<dbReference type="PIRSF" id="PIRSF028069">
    <property type="entry name" value="UCP028069"/>
    <property type="match status" value="1"/>
</dbReference>
<reference evidence="3" key="1">
    <citation type="submission" date="2016-11" db="EMBL/GenBank/DDBJ databases">
        <authorList>
            <person name="Varghese N."/>
            <person name="Submissions S."/>
        </authorList>
    </citation>
    <scope>NUCLEOTIDE SEQUENCE [LARGE SCALE GENOMIC DNA]</scope>
    <source>
        <strain evidence="3">CGMCC 1.8995</strain>
    </source>
</reference>
<keyword evidence="1" id="KW-0732">Signal</keyword>
<evidence type="ECO:0008006" key="4">
    <source>
        <dbReference type="Google" id="ProtNLM"/>
    </source>
</evidence>
<dbReference type="Pfam" id="PF11932">
    <property type="entry name" value="DUF3450"/>
    <property type="match status" value="1"/>
</dbReference>
<keyword evidence="3" id="KW-1185">Reference proteome</keyword>
<protein>
    <recommendedName>
        <fullName evidence="4">DUF3450 domain-containing protein</fullName>
    </recommendedName>
</protein>